<name>A0A448YS18_BRENA</name>
<dbReference type="STRING" id="13370.A0A448YS18"/>
<organism evidence="2 3">
    <name type="scientific">Brettanomyces naardenensis</name>
    <name type="common">Yeast</name>
    <dbReference type="NCBI Taxonomy" id="13370"/>
    <lineage>
        <taxon>Eukaryota</taxon>
        <taxon>Fungi</taxon>
        <taxon>Dikarya</taxon>
        <taxon>Ascomycota</taxon>
        <taxon>Saccharomycotina</taxon>
        <taxon>Pichiomycetes</taxon>
        <taxon>Pichiales</taxon>
        <taxon>Pichiaceae</taxon>
        <taxon>Brettanomyces</taxon>
    </lineage>
</organism>
<feature type="compositionally biased region" description="Low complexity" evidence="1">
    <location>
        <begin position="223"/>
        <end position="236"/>
    </location>
</feature>
<proteinExistence type="predicted"/>
<dbReference type="AlphaFoldDB" id="A0A448YS18"/>
<protein>
    <submittedName>
        <fullName evidence="2">DEKNAAC104919</fullName>
    </submittedName>
</protein>
<feature type="region of interest" description="Disordered" evidence="1">
    <location>
        <begin position="1"/>
        <end position="38"/>
    </location>
</feature>
<keyword evidence="3" id="KW-1185">Reference proteome</keyword>
<feature type="compositionally biased region" description="Polar residues" evidence="1">
    <location>
        <begin position="356"/>
        <end position="366"/>
    </location>
</feature>
<dbReference type="Proteomes" id="UP000290900">
    <property type="component" value="Unassembled WGS sequence"/>
</dbReference>
<accession>A0A448YS18</accession>
<evidence type="ECO:0000256" key="1">
    <source>
        <dbReference type="SAM" id="MobiDB-lite"/>
    </source>
</evidence>
<feature type="compositionally biased region" description="Polar residues" evidence="1">
    <location>
        <begin position="213"/>
        <end position="222"/>
    </location>
</feature>
<evidence type="ECO:0000313" key="3">
    <source>
        <dbReference type="Proteomes" id="UP000290900"/>
    </source>
</evidence>
<dbReference type="EMBL" id="CAACVR010000056">
    <property type="protein sequence ID" value="VEU23697.1"/>
    <property type="molecule type" value="Genomic_DNA"/>
</dbReference>
<feature type="region of interest" description="Disordered" evidence="1">
    <location>
        <begin position="356"/>
        <end position="380"/>
    </location>
</feature>
<gene>
    <name evidence="2" type="ORF">BRENAR_LOCUS4426</name>
</gene>
<reference evidence="2 3" key="1">
    <citation type="submission" date="2018-12" db="EMBL/GenBank/DDBJ databases">
        <authorList>
            <person name="Tiukova I."/>
            <person name="Dainat J."/>
        </authorList>
    </citation>
    <scope>NUCLEOTIDE SEQUENCE [LARGE SCALE GENOMIC DNA]</scope>
</reference>
<dbReference type="InParanoid" id="A0A448YS18"/>
<dbReference type="OrthoDB" id="4093447at2759"/>
<feature type="compositionally biased region" description="Low complexity" evidence="1">
    <location>
        <begin position="20"/>
        <end position="29"/>
    </location>
</feature>
<evidence type="ECO:0000313" key="2">
    <source>
        <dbReference type="EMBL" id="VEU23697.1"/>
    </source>
</evidence>
<sequence length="380" mass="41934">MTPTYQFQRPSFPGARNESRSNSVSSASSDVPMNDQHMPSLYPCNSASSLASSIGGAPSPVNLTRYEFSPRFDESLLQMFHSYANQPSITPFNLNFPPSGVCSKISKQMYRVLLDDRSLTIDKSRKKHDELMLDSNRAKCLGVIRRRLLELCNGNADQTIPIMSRNSSALSLSFSQPPQPVAASSAQLGSRRPSWLHQNLSFSAARISSTDSLVDSVQMDNAQQQQQQQQQQQHQQWPPAQTPYYPQDIMTPPPSSYQKVNGSPVLEPSSHLNHGYGLTVFTNPPSAPALGSRPGSASESPTDRFTFENTRPLQSPFHDLAPPLPLCRKPAARSGSLGSANSPLKNVSSLTEMEIENSNPLFNATSQRKRDSLKLKRNMK</sequence>
<feature type="region of interest" description="Disordered" evidence="1">
    <location>
        <begin position="213"/>
        <end position="303"/>
    </location>
</feature>